<reference evidence="6 7" key="1">
    <citation type="submission" date="2016-09" db="EMBL/GenBank/DDBJ databases">
        <title>The draft genome of Dichanthelium oligosanthes: A C3 panicoid grass species.</title>
        <authorList>
            <person name="Studer A.J."/>
            <person name="Schnable J.C."/>
            <person name="Brutnell T.P."/>
        </authorList>
    </citation>
    <scope>NUCLEOTIDE SEQUENCE [LARGE SCALE GENOMIC DNA]</scope>
    <source>
        <strain evidence="7">cv. Kellogg 1175</strain>
        <tissue evidence="6">Leaf</tissue>
    </source>
</reference>
<evidence type="ECO:0000256" key="5">
    <source>
        <dbReference type="SAM" id="MobiDB-lite"/>
    </source>
</evidence>
<feature type="region of interest" description="Disordered" evidence="5">
    <location>
        <begin position="945"/>
        <end position="971"/>
    </location>
</feature>
<dbReference type="GO" id="GO:0006412">
    <property type="term" value="P:translation"/>
    <property type="evidence" value="ECO:0007669"/>
    <property type="project" value="InterPro"/>
</dbReference>
<dbReference type="InterPro" id="IPR009000">
    <property type="entry name" value="Transl_B-barrel_sf"/>
</dbReference>
<dbReference type="OrthoDB" id="433414at2759"/>
<name>A0A1E5VVU9_9POAL</name>
<dbReference type="InterPro" id="IPR002698">
    <property type="entry name" value="FTHF_cligase"/>
</dbReference>
<dbReference type="PANTHER" id="PTHR13017">
    <property type="entry name" value="5-FORMYLTETRAHYDROFOLATE CYCLO-LIGASE-RELATED"/>
    <property type="match status" value="1"/>
</dbReference>
<dbReference type="AlphaFoldDB" id="A0A1E5VVU9"/>
<dbReference type="InterPro" id="IPR019926">
    <property type="entry name" value="Ribosomal_uL3_CS"/>
</dbReference>
<dbReference type="STRING" id="888268.A0A1E5VVU9"/>
<dbReference type="GO" id="GO:0003735">
    <property type="term" value="F:structural constituent of ribosome"/>
    <property type="evidence" value="ECO:0007669"/>
    <property type="project" value="InterPro"/>
</dbReference>
<dbReference type="Pfam" id="PF01812">
    <property type="entry name" value="5-FTHF_cyc-lig"/>
    <property type="match status" value="2"/>
</dbReference>
<dbReference type="InterPro" id="IPR037171">
    <property type="entry name" value="NagB/RpiA_transferase-like"/>
</dbReference>
<organism evidence="6 7">
    <name type="scientific">Dichanthelium oligosanthes</name>
    <dbReference type="NCBI Taxonomy" id="888268"/>
    <lineage>
        <taxon>Eukaryota</taxon>
        <taxon>Viridiplantae</taxon>
        <taxon>Streptophyta</taxon>
        <taxon>Embryophyta</taxon>
        <taxon>Tracheophyta</taxon>
        <taxon>Spermatophyta</taxon>
        <taxon>Magnoliopsida</taxon>
        <taxon>Liliopsida</taxon>
        <taxon>Poales</taxon>
        <taxon>Poaceae</taxon>
        <taxon>PACMAD clade</taxon>
        <taxon>Panicoideae</taxon>
        <taxon>Panicodae</taxon>
        <taxon>Paniceae</taxon>
        <taxon>Dichantheliinae</taxon>
        <taxon>Dichanthelium</taxon>
    </lineage>
</organism>
<feature type="region of interest" description="Disordered" evidence="5">
    <location>
        <begin position="1"/>
        <end position="25"/>
    </location>
</feature>
<evidence type="ECO:0000313" key="7">
    <source>
        <dbReference type="Proteomes" id="UP000095767"/>
    </source>
</evidence>
<gene>
    <name evidence="6" type="ORF">BAE44_0009746</name>
</gene>
<proteinExistence type="inferred from homology"/>
<dbReference type="Gene3D" id="3.30.1430.10">
    <property type="match status" value="1"/>
</dbReference>
<dbReference type="EMBL" id="LWDX02028094">
    <property type="protein sequence ID" value="OEL29235.1"/>
    <property type="molecule type" value="Genomic_DNA"/>
</dbReference>
<keyword evidence="3 4" id="KW-0687">Ribonucleoprotein</keyword>
<evidence type="ECO:0000256" key="2">
    <source>
        <dbReference type="ARBA" id="ARBA00022980"/>
    </source>
</evidence>
<accession>A0A1E5VVU9</accession>
<evidence type="ECO:0000256" key="1">
    <source>
        <dbReference type="ARBA" id="ARBA00006540"/>
    </source>
</evidence>
<dbReference type="GO" id="GO:1990904">
    <property type="term" value="C:ribonucleoprotein complex"/>
    <property type="evidence" value="ECO:0007669"/>
    <property type="project" value="UniProtKB-KW"/>
</dbReference>
<dbReference type="SUPFAM" id="SSF50447">
    <property type="entry name" value="Translation proteins"/>
    <property type="match status" value="1"/>
</dbReference>
<dbReference type="Gene3D" id="4.10.960.10">
    <property type="entry name" value="Ribosomal protein L3, domain 3"/>
    <property type="match status" value="2"/>
</dbReference>
<dbReference type="Gene3D" id="3.40.50.10420">
    <property type="entry name" value="NagB/RpiA/CoA transferase-like"/>
    <property type="match status" value="2"/>
</dbReference>
<dbReference type="Gene3D" id="2.40.30.10">
    <property type="entry name" value="Translation factors"/>
    <property type="match status" value="1"/>
</dbReference>
<dbReference type="Proteomes" id="UP000095767">
    <property type="component" value="Unassembled WGS sequence"/>
</dbReference>
<dbReference type="GO" id="GO:0005737">
    <property type="term" value="C:cytoplasm"/>
    <property type="evidence" value="ECO:0007669"/>
    <property type="project" value="TreeGrafter"/>
</dbReference>
<dbReference type="SUPFAM" id="SSF100950">
    <property type="entry name" value="NagB/RpiA/CoA transferase-like"/>
    <property type="match status" value="2"/>
</dbReference>
<evidence type="ECO:0000256" key="3">
    <source>
        <dbReference type="ARBA" id="ARBA00023274"/>
    </source>
</evidence>
<sequence>MSHRKFEHPRHGSLGFLPRKRSSRHRGKGTCCHTDAFGYFAFAPSPVAATMPLCSGFRSIGLCWLVKSFPRDDPKKPCHLTAFLGYKAGMTHIVREVEKPGSKLHKKETCEAVTIIETPPLVIVGLVAYVKTPRGLRTLNSVWAQHLSEDVRRRFYKNWCKSKKKAFTKYALKYDSDAGKKEIQLQLEKMKKYASVVRVIAHTQIRKMKGLKQKKAHLMEIQVNGGTIADKVDYGYKFFEKEVPVDAVFQKDEMIDIIGVTKGKGYEGVVTRWGVTRLPRKTHRGLRKVACIGAWHPARVSYTVARAGQNGYHHRTEMNKKVYKVGKSGQESHDASTEFDRTEKDITPMGGFPHYGIVKGDYLMIKGCCVGPKKRVVTLRQSLLKQTSRLALEVINLKFVDTSSKFGHGRFQTTDEKQRRMASTTGAEAGAWKWAIRKRVWDALEADGVARCPVHHRIPNFDGAAAAADSVSPDSPQKQVRFLTLSGDKKLLTPQPRLMTEFFSLLDSQMIPTGCIPEASTPVGAAKYGRPIGLDEKIKVDLMVIGSVAVDPNSGARLGKGEGFAELEYGMLRYMGAIDDSTVIVTSVHDTQLVDDIPVEKLQNHDVPVDIICTPTQVIFTNTTIPKPQASQAMPLLFRAAAPPLPLCVAARASRRAMVTVASATAGDSSSSSSSASASFDAAAFEAERLRLDAAARDGMASAAAAAEADPRAWKWAIRKGVWDALEAEGVARDPRPVHHRIPNFDGAPAAADAESKFAVQLSAFDQMLLFCHPGDKKLLTPQPRLRTGFFSVLDSQMIPIGCIPEACTSVGAAKYGRPIGLDERIKVDLIVIGSVAVDPSSGARLGKGEGFAELEYGMLRYMGAIDDSTMIVTTVHDKQLVDDIPVEKLLVHDVPVDIICTPTQVIFTKTTIPKPQGIYWEKLSPEKLGQIRILRELKKRIEQETGTTLPCGPSETLPPTAQRRRRQRRR</sequence>
<dbReference type="GO" id="GO:0005840">
    <property type="term" value="C:ribosome"/>
    <property type="evidence" value="ECO:0007669"/>
    <property type="project" value="UniProtKB-KW"/>
</dbReference>
<dbReference type="FunFam" id="2.40.30.10:FF:000351">
    <property type="entry name" value="Ribosomal protein L3"/>
    <property type="match status" value="1"/>
</dbReference>
<dbReference type="FunFam" id="4.10.960.10:FF:000002">
    <property type="entry name" value="60S ribosomal protein L3"/>
    <property type="match status" value="1"/>
</dbReference>
<dbReference type="FunFam" id="3.30.1430.10:FF:000001">
    <property type="entry name" value="60S ribosomal protein L3"/>
    <property type="match status" value="1"/>
</dbReference>
<dbReference type="PROSITE" id="PS00474">
    <property type="entry name" value="RIBOSOMAL_L3"/>
    <property type="match status" value="1"/>
</dbReference>
<comment type="similarity">
    <text evidence="1 4">Belongs to the universal ribosomal protein uL3 family.</text>
</comment>
<dbReference type="Pfam" id="PF00297">
    <property type="entry name" value="Ribosomal_L3"/>
    <property type="match status" value="2"/>
</dbReference>
<keyword evidence="7" id="KW-1185">Reference proteome</keyword>
<dbReference type="InterPro" id="IPR024185">
    <property type="entry name" value="FTHF_cligase-like_sf"/>
</dbReference>
<keyword evidence="2 4" id="KW-0689">Ribosomal protein</keyword>
<evidence type="ECO:0000256" key="4">
    <source>
        <dbReference type="RuleBase" id="RU003905"/>
    </source>
</evidence>
<comment type="caution">
    <text evidence="6">The sequence shown here is derived from an EMBL/GenBank/DDBJ whole genome shotgun (WGS) entry which is preliminary data.</text>
</comment>
<dbReference type="InterPro" id="IPR044892">
    <property type="entry name" value="Ribosomal_L3_dom_3_arc_sf"/>
</dbReference>
<dbReference type="FunFam" id="3.40.50.10420:FF:000004">
    <property type="entry name" value="5-formyltetrahydrofolate cyclo-ligase-like protein COG0212"/>
    <property type="match status" value="2"/>
</dbReference>
<dbReference type="InterPro" id="IPR000597">
    <property type="entry name" value="Ribosomal_uL3"/>
</dbReference>
<dbReference type="PANTHER" id="PTHR13017:SF0">
    <property type="entry name" value="METHENYLTETRAHYDROFOLATE SYNTHASE DOMAIN-CONTAINING PROTEIN"/>
    <property type="match status" value="1"/>
</dbReference>
<evidence type="ECO:0000313" key="6">
    <source>
        <dbReference type="EMBL" id="OEL29235.1"/>
    </source>
</evidence>
<protein>
    <submittedName>
        <fullName evidence="6">60S ribosomal protein L3</fullName>
    </submittedName>
</protein>
<dbReference type="FunFam" id="2.40.30.10:FF:000079">
    <property type="entry name" value="60S ribosomal protein L3"/>
    <property type="match status" value="1"/>
</dbReference>